<dbReference type="InterPro" id="IPR008145">
    <property type="entry name" value="GK/Ca_channel_bsu"/>
</dbReference>
<dbReference type="PANTHER" id="PTHR23117:SF13">
    <property type="entry name" value="GUANYLATE KINASE"/>
    <property type="match status" value="1"/>
</dbReference>
<dbReference type="PANTHER" id="PTHR23117">
    <property type="entry name" value="GUANYLATE KINASE-RELATED"/>
    <property type="match status" value="1"/>
</dbReference>
<sequence length="270" mass="30425">MAAFDFQVHTEMLERKAELEEQYKQVLENHQELKNLIGDFVAAALVEKPEDVFVFAKDFFTMNGPGPTETPPTRPLIVCGPSGVGKSVILKKVFAEFPDRFGFSVSHTTRKPREGEKDGVDYHFAEKEEMQKDIDLGLFLEHAEVHGNLYGTSVMAVKSVLDSGRNCVLDVDVQGVESLRKAFSGGNDKVQFGSPFCVFITPPSIDTLEERLRGRGSETEETLQKRLNTAKKELQILEQKPHLFDRVLVNDDLDKVIEKFTAILREMAYV</sequence>
<dbReference type="CDD" id="cd00071">
    <property type="entry name" value="GMPK"/>
    <property type="match status" value="1"/>
</dbReference>
<dbReference type="SMART" id="SM00072">
    <property type="entry name" value="GuKc"/>
    <property type="match status" value="1"/>
</dbReference>
<dbReference type="InterPro" id="IPR008144">
    <property type="entry name" value="Guanylate_kin-like_dom"/>
</dbReference>
<feature type="coiled-coil region" evidence="7">
    <location>
        <begin position="9"/>
        <end position="36"/>
    </location>
</feature>
<dbReference type="NCBIfam" id="TIGR03263">
    <property type="entry name" value="guanyl_kin"/>
    <property type="match status" value="1"/>
</dbReference>
<keyword evidence="3" id="KW-0808">Transferase</keyword>
<name>A0A7S3CY67_9EUKA</name>
<dbReference type="GO" id="GO:0004385">
    <property type="term" value="F:GMP kinase activity"/>
    <property type="evidence" value="ECO:0007669"/>
    <property type="project" value="UniProtKB-EC"/>
</dbReference>
<keyword evidence="4" id="KW-0547">Nucleotide-binding</keyword>
<dbReference type="AlphaFoldDB" id="A0A7S3CY67"/>
<keyword evidence="5" id="KW-0418">Kinase</keyword>
<evidence type="ECO:0000256" key="1">
    <source>
        <dbReference type="ARBA" id="ARBA00005790"/>
    </source>
</evidence>
<proteinExistence type="inferred from homology"/>
<protein>
    <recommendedName>
        <fullName evidence="2">guanylate kinase</fullName>
        <ecNumber evidence="2">2.7.4.8</ecNumber>
    </recommendedName>
</protein>
<dbReference type="Gene3D" id="3.40.50.300">
    <property type="entry name" value="P-loop containing nucleotide triphosphate hydrolases"/>
    <property type="match status" value="1"/>
</dbReference>
<gene>
    <name evidence="9" type="ORF">PBIL07802_LOCUS2866</name>
</gene>
<evidence type="ECO:0000256" key="6">
    <source>
        <dbReference type="ARBA" id="ARBA00022840"/>
    </source>
</evidence>
<dbReference type="PROSITE" id="PS50052">
    <property type="entry name" value="GUANYLATE_KINASE_2"/>
    <property type="match status" value="1"/>
</dbReference>
<evidence type="ECO:0000256" key="4">
    <source>
        <dbReference type="ARBA" id="ARBA00022741"/>
    </source>
</evidence>
<evidence type="ECO:0000256" key="7">
    <source>
        <dbReference type="SAM" id="Coils"/>
    </source>
</evidence>
<comment type="similarity">
    <text evidence="1">Belongs to the guanylate kinase family.</text>
</comment>
<keyword evidence="7" id="KW-0175">Coiled coil</keyword>
<feature type="domain" description="Guanylate kinase-like" evidence="8">
    <location>
        <begin position="73"/>
        <end position="265"/>
    </location>
</feature>
<keyword evidence="6" id="KW-0067">ATP-binding</keyword>
<evidence type="ECO:0000256" key="2">
    <source>
        <dbReference type="ARBA" id="ARBA00012961"/>
    </source>
</evidence>
<dbReference type="HAMAP" id="MF_00328">
    <property type="entry name" value="Guanylate_kinase"/>
    <property type="match status" value="1"/>
</dbReference>
<reference evidence="9" key="1">
    <citation type="submission" date="2021-01" db="EMBL/GenBank/DDBJ databases">
        <authorList>
            <person name="Corre E."/>
            <person name="Pelletier E."/>
            <person name="Niang G."/>
            <person name="Scheremetjew M."/>
            <person name="Finn R."/>
            <person name="Kale V."/>
            <person name="Holt S."/>
            <person name="Cochrane G."/>
            <person name="Meng A."/>
            <person name="Brown T."/>
            <person name="Cohen L."/>
        </authorList>
    </citation>
    <scope>NUCLEOTIDE SEQUENCE</scope>
    <source>
        <strain evidence="9">NIES-2562</strain>
    </source>
</reference>
<evidence type="ECO:0000259" key="8">
    <source>
        <dbReference type="PROSITE" id="PS50052"/>
    </source>
</evidence>
<dbReference type="GO" id="GO:0005829">
    <property type="term" value="C:cytosol"/>
    <property type="evidence" value="ECO:0007669"/>
    <property type="project" value="TreeGrafter"/>
</dbReference>
<accession>A0A7S3CY67</accession>
<dbReference type="SUPFAM" id="SSF52540">
    <property type="entry name" value="P-loop containing nucleoside triphosphate hydrolases"/>
    <property type="match status" value="1"/>
</dbReference>
<dbReference type="FunFam" id="3.40.50.300:FF:000776">
    <property type="entry name" value="Guanylate kinase 2"/>
    <property type="match status" value="1"/>
</dbReference>
<evidence type="ECO:0000256" key="3">
    <source>
        <dbReference type="ARBA" id="ARBA00022679"/>
    </source>
</evidence>
<dbReference type="EC" id="2.7.4.8" evidence="2"/>
<dbReference type="GO" id="GO:0005524">
    <property type="term" value="F:ATP binding"/>
    <property type="evidence" value="ECO:0007669"/>
    <property type="project" value="UniProtKB-KW"/>
</dbReference>
<dbReference type="InterPro" id="IPR017665">
    <property type="entry name" value="Guanylate_kinase"/>
</dbReference>
<dbReference type="SUPFAM" id="SSF47391">
    <property type="entry name" value="Dimerization-anchoring domain of cAMP-dependent PK regulatory subunit"/>
    <property type="match status" value="1"/>
</dbReference>
<evidence type="ECO:0000256" key="5">
    <source>
        <dbReference type="ARBA" id="ARBA00022777"/>
    </source>
</evidence>
<evidence type="ECO:0000313" key="9">
    <source>
        <dbReference type="EMBL" id="CAE0240706.1"/>
    </source>
</evidence>
<dbReference type="Pfam" id="PF00625">
    <property type="entry name" value="Guanylate_kin"/>
    <property type="match status" value="1"/>
</dbReference>
<dbReference type="EMBL" id="HBIB01004854">
    <property type="protein sequence ID" value="CAE0240706.1"/>
    <property type="molecule type" value="Transcribed_RNA"/>
</dbReference>
<dbReference type="InterPro" id="IPR027417">
    <property type="entry name" value="P-loop_NTPase"/>
</dbReference>
<organism evidence="9">
    <name type="scientific">Palpitomonas bilix</name>
    <dbReference type="NCBI Taxonomy" id="652834"/>
    <lineage>
        <taxon>Eukaryota</taxon>
        <taxon>Eukaryota incertae sedis</taxon>
    </lineage>
</organism>